<dbReference type="SUPFAM" id="SSF52540">
    <property type="entry name" value="P-loop containing nucleoside triphosphate hydrolases"/>
    <property type="match status" value="1"/>
</dbReference>
<dbReference type="EMBL" id="FXXP01000002">
    <property type="protein sequence ID" value="SMX29172.1"/>
    <property type="molecule type" value="Genomic_DNA"/>
</dbReference>
<keyword evidence="3 7" id="KW-0347">Helicase</keyword>
<evidence type="ECO:0000259" key="6">
    <source>
        <dbReference type="PROSITE" id="PS51194"/>
    </source>
</evidence>
<dbReference type="GO" id="GO:0004386">
    <property type="term" value="F:helicase activity"/>
    <property type="evidence" value="ECO:0007669"/>
    <property type="project" value="UniProtKB-KW"/>
</dbReference>
<dbReference type="Gene3D" id="3.40.50.2000">
    <property type="entry name" value="Glycogen Phosphorylase B"/>
    <property type="match status" value="2"/>
</dbReference>
<dbReference type="Pfam" id="PF20706">
    <property type="entry name" value="GT4-conflict"/>
    <property type="match status" value="1"/>
</dbReference>
<dbReference type="GO" id="GO:0016787">
    <property type="term" value="F:hydrolase activity"/>
    <property type="evidence" value="ECO:0007669"/>
    <property type="project" value="UniProtKB-KW"/>
</dbReference>
<protein>
    <submittedName>
        <fullName evidence="7">Ski2-like helicase</fullName>
    </submittedName>
</protein>
<evidence type="ECO:0000259" key="5">
    <source>
        <dbReference type="PROSITE" id="PS51192"/>
    </source>
</evidence>
<dbReference type="Gene3D" id="3.40.50.300">
    <property type="entry name" value="P-loop containing nucleotide triphosphate hydrolases"/>
    <property type="match status" value="2"/>
</dbReference>
<dbReference type="InterPro" id="IPR014001">
    <property type="entry name" value="Helicase_ATP-bd"/>
</dbReference>
<proteinExistence type="predicted"/>
<dbReference type="SMART" id="SM00490">
    <property type="entry name" value="HELICc"/>
    <property type="match status" value="1"/>
</dbReference>
<dbReference type="InterPro" id="IPR050474">
    <property type="entry name" value="Hel308_SKI2-like"/>
</dbReference>
<organism evidence="7 8">
    <name type="scientific">Pelagimonas phthalicica</name>
    <dbReference type="NCBI Taxonomy" id="1037362"/>
    <lineage>
        <taxon>Bacteria</taxon>
        <taxon>Pseudomonadati</taxon>
        <taxon>Pseudomonadota</taxon>
        <taxon>Alphaproteobacteria</taxon>
        <taxon>Rhodobacterales</taxon>
        <taxon>Roseobacteraceae</taxon>
        <taxon>Pelagimonas</taxon>
    </lineage>
</organism>
<dbReference type="PROSITE" id="PS51194">
    <property type="entry name" value="HELICASE_CTER"/>
    <property type="match status" value="1"/>
</dbReference>
<dbReference type="SMART" id="SM00487">
    <property type="entry name" value="DEXDc"/>
    <property type="match status" value="1"/>
</dbReference>
<gene>
    <name evidence="7" type="ORF">TRP8649_03305</name>
</gene>
<keyword evidence="8" id="KW-1185">Reference proteome</keyword>
<keyword evidence="4" id="KW-0067">ATP-binding</keyword>
<name>A0A238JGV2_9RHOB</name>
<dbReference type="InterPro" id="IPR001650">
    <property type="entry name" value="Helicase_C-like"/>
</dbReference>
<evidence type="ECO:0000256" key="1">
    <source>
        <dbReference type="ARBA" id="ARBA00022741"/>
    </source>
</evidence>
<dbReference type="InterPro" id="IPR003593">
    <property type="entry name" value="AAA+_ATPase"/>
</dbReference>
<keyword evidence="2" id="KW-0378">Hydrolase</keyword>
<dbReference type="PROSITE" id="PS51192">
    <property type="entry name" value="HELICASE_ATP_BIND_1"/>
    <property type="match status" value="1"/>
</dbReference>
<feature type="domain" description="Helicase C-terminal" evidence="6">
    <location>
        <begin position="760"/>
        <end position="976"/>
    </location>
</feature>
<sequence length="1623" mass="181885">MKIAIFSTLWGSSTGGIDVCSKELVHSLAQSGDHEVCAFYKVRTQQLVSDGEKYGFTVITPDDRVVDDVDASQLGHWTRIEARAAIPQLLSKRFKPDLVIVNDIFGRELIPVLREYFSEAKIATLFHSAYGRSEARKGVLDTDIERKENYQRELIEQSDLIFSVGSFSVEYLKYLSPKSAEKINFLYPGLPNIKSRATKSTRFSAASFGRLDRKSDTIKQISISAEAWASARSSGHISELATDDVTFTAIGSRGAEPVLDDVKSKLEGTWKANLRELPFEEISDFDQSRLKDTLDRCAFVLLNSWYENFGLTFLETCTFGVPTVVSRSSGFFVDAIELLGEEAKDYILSVDTDGASRSELIAELEKTLIAASANYERTFANAQRLSDLLREKWPNWSDAVKSIVDAVESSPTVSSSGSVSHEENDTIEIAHSYPWRETLEDLMDWTWSKNVLHYSNLKGLPQFRQNSGFFLTPLQKKFWDERQSLLQSGFKDVVLSGGTSSGKTTLAETLFGLARPNEFARTRVLYVAPTKALAQEKARSWRKKYPSASLGRDSFDPVIVSTGDDNASDGALIRGEFNIACTVYEKANVILSASQELFEKINLVIIDEFHMIEDLHRGSILEALLAKIKREKERRLESVDEGNHLRLVVITTEGASSKLRDYLSYTDYETLDTVYPLVISDTSRAMRVEHSAFFPGRTDAQSLPLFAVKSFETDEQLSLTQEAADDLSGQHAIFQKGVVRIGEAAKIDRRQQRWDQYHDFIDHWYAQNPTGRRLLIFMNSKYEVVEVAKFLKNKISKKTFQTLDSGVLALSPNEDGLAEVALSLDEVEETEFVKDLRRCLIEGVFIHDADVPQSVRESFETYLGKALDETSRSEIIVATETLSYGVNLRVSDVALFNVLFPEGERIQTRRPKPILLSRCDFVNMSGRAGRLGQATRDGSARVYWYLDPEDEKSFEAVLEQFYVRQPSISSQLFHRADTRIALDYQKMAKSLVPTASSTQSETGAESSSNAVERFSYPFVRTVLDGLRFLGGSESETGFLEKVGCTDDELNQEFLSKTFYYREKCEPHEGESSDSSQQVLIQRATHLATSARQILQSAKSDRYGLVREPRTGGYQITALGSSTIDTGTEIATVSQLRRAVIELRDFWAGRFERSLPFELAVFPVFFQPEVHRQYLLRLPEFSHAMDWNPVENRNDLLIRTSEALSAMGAISEEDANRLVHVSNAFLEWTVANQPIVSEQGRYEEAAHDACLRLYLAFLHWISGASLGEVIGEVQRLYGTAPTKTESSVFNFEAFADNLTWKILFLISLIRTSGELILPPSSTFDAVRFVHRARFGCSEKAIPLLFKNKRERPPLNRVAAHSLLSGQNTTASIALGSLDESSGLNQKQILATTRQVREFIDESFQEISRQFNYLASGSGLNRINEETAKSYWDYSRAQITALLSTSIAEDSVSLEVFPTKETQETEIPTGSDGEPRVVFRETFSGIGIDVFNQTLDPSNKERVITSRTASVDAHFVFDENASLEAEDPGGAHRLFVDFPWTTGSVGHAAGGCRLSPAAFGIVLSLCARNFVVDVSGYLQAILRTDKKVPIGVRELFGISEPHLRKNTFPEAIFEAWAKYIEVGEF</sequence>
<dbReference type="PANTHER" id="PTHR47961">
    <property type="entry name" value="DNA POLYMERASE THETA, PUTATIVE (AFU_ORTHOLOGUE AFUA_1G05260)-RELATED"/>
    <property type="match status" value="1"/>
</dbReference>
<accession>A0A238JGV2</accession>
<dbReference type="Pfam" id="PF00270">
    <property type="entry name" value="DEAD"/>
    <property type="match status" value="1"/>
</dbReference>
<dbReference type="InterPro" id="IPR011545">
    <property type="entry name" value="DEAD/DEAH_box_helicase_dom"/>
</dbReference>
<dbReference type="SMART" id="SM00382">
    <property type="entry name" value="AAA"/>
    <property type="match status" value="1"/>
</dbReference>
<evidence type="ECO:0000256" key="2">
    <source>
        <dbReference type="ARBA" id="ARBA00022801"/>
    </source>
</evidence>
<reference evidence="8" key="1">
    <citation type="submission" date="2017-05" db="EMBL/GenBank/DDBJ databases">
        <authorList>
            <person name="Rodrigo-Torres L."/>
            <person name="Arahal R. D."/>
            <person name="Lucena T."/>
        </authorList>
    </citation>
    <scope>NUCLEOTIDE SEQUENCE [LARGE SCALE GENOMIC DNA]</scope>
    <source>
        <strain evidence="8">CECT 8649</strain>
    </source>
</reference>
<dbReference type="SUPFAM" id="SSF53756">
    <property type="entry name" value="UDP-Glycosyltransferase/glycogen phosphorylase"/>
    <property type="match status" value="1"/>
</dbReference>
<dbReference type="InterPro" id="IPR027417">
    <property type="entry name" value="P-loop_NTPase"/>
</dbReference>
<evidence type="ECO:0000313" key="8">
    <source>
        <dbReference type="Proteomes" id="UP000225972"/>
    </source>
</evidence>
<evidence type="ECO:0000256" key="4">
    <source>
        <dbReference type="ARBA" id="ARBA00022840"/>
    </source>
</evidence>
<feature type="domain" description="Helicase ATP-binding" evidence="5">
    <location>
        <begin position="484"/>
        <end position="672"/>
    </location>
</feature>
<dbReference type="RefSeq" id="WP_099247025.1">
    <property type="nucleotide sequence ID" value="NZ_FXXP01000002.1"/>
</dbReference>
<evidence type="ECO:0000256" key="3">
    <source>
        <dbReference type="ARBA" id="ARBA00022806"/>
    </source>
</evidence>
<dbReference type="PANTHER" id="PTHR47961:SF6">
    <property type="entry name" value="DNA-DIRECTED DNA POLYMERASE"/>
    <property type="match status" value="1"/>
</dbReference>
<dbReference type="GO" id="GO:0005524">
    <property type="term" value="F:ATP binding"/>
    <property type="evidence" value="ECO:0007669"/>
    <property type="project" value="UniProtKB-KW"/>
</dbReference>
<dbReference type="OrthoDB" id="9815222at2"/>
<evidence type="ECO:0000313" key="7">
    <source>
        <dbReference type="EMBL" id="SMX29172.1"/>
    </source>
</evidence>
<keyword evidence="1" id="KW-0547">Nucleotide-binding</keyword>
<dbReference type="Proteomes" id="UP000225972">
    <property type="component" value="Unassembled WGS sequence"/>
</dbReference>
<dbReference type="GO" id="GO:0003676">
    <property type="term" value="F:nucleic acid binding"/>
    <property type="evidence" value="ECO:0007669"/>
    <property type="project" value="InterPro"/>
</dbReference>